<dbReference type="AlphaFoldDB" id="A0A0R0M1G3"/>
<feature type="transmembrane region" description="Helical" evidence="1">
    <location>
        <begin position="169"/>
        <end position="187"/>
    </location>
</feature>
<dbReference type="InterPro" id="IPR036259">
    <property type="entry name" value="MFS_trans_sf"/>
</dbReference>
<dbReference type="Proteomes" id="UP000051530">
    <property type="component" value="Unassembled WGS sequence"/>
</dbReference>
<comment type="caution">
    <text evidence="2">The sequence shown here is derived from an EMBL/GenBank/DDBJ whole genome shotgun (WGS) entry which is preliminary data.</text>
</comment>
<keyword evidence="1" id="KW-1133">Transmembrane helix</keyword>
<keyword evidence="3" id="KW-1185">Reference proteome</keyword>
<dbReference type="EMBL" id="LGUB01000634">
    <property type="protein sequence ID" value="KRH92855.1"/>
    <property type="molecule type" value="Genomic_DNA"/>
</dbReference>
<sequence length="188" mass="22008">MKEEPEHLKSLYRISMPMIMFFTSTSINLFQNFIFNIVGKRKGVTISYNIGLQVFSFLNFVGSSFWTYLADKTRNHQAIFFFNCIMYGVLAFFLFMIDNFQSVNLKLNLILFITICREFTLSGFTSIMFALIINYCKRYNYDNSLLGMANVCYNSGVAFAMFLNWAISYFFHNYNIVGIFVSFFIFIA</sequence>
<name>A0A0R0M1G3_9MICR</name>
<dbReference type="Gene3D" id="1.20.1250.20">
    <property type="entry name" value="MFS general substrate transporter like domains"/>
    <property type="match status" value="1"/>
</dbReference>
<dbReference type="VEuPathDB" id="MicrosporidiaDB:M153_2414000563"/>
<feature type="transmembrane region" description="Helical" evidence="1">
    <location>
        <begin position="12"/>
        <end position="34"/>
    </location>
</feature>
<keyword evidence="1" id="KW-0812">Transmembrane</keyword>
<protein>
    <submittedName>
        <fullName evidence="2">Major Facilitator Superfamily (MFS)</fullName>
    </submittedName>
</protein>
<feature type="non-terminal residue" evidence="2">
    <location>
        <position position="188"/>
    </location>
</feature>
<evidence type="ECO:0000256" key="1">
    <source>
        <dbReference type="SAM" id="Phobius"/>
    </source>
</evidence>
<dbReference type="SUPFAM" id="SSF103473">
    <property type="entry name" value="MFS general substrate transporter"/>
    <property type="match status" value="1"/>
</dbReference>
<reference evidence="2 3" key="1">
    <citation type="submission" date="2015-07" db="EMBL/GenBank/DDBJ databases">
        <title>The genome of Pseudoloma neurophilia, a relevant intracellular parasite of the zebrafish.</title>
        <authorList>
            <person name="Ndikumana S."/>
            <person name="Pelin A."/>
            <person name="Sanders J."/>
            <person name="Corradi N."/>
        </authorList>
    </citation>
    <scope>NUCLEOTIDE SEQUENCE [LARGE SCALE GENOMIC DNA]</scope>
    <source>
        <strain evidence="2 3">MK1</strain>
    </source>
</reference>
<organism evidence="2 3">
    <name type="scientific">Pseudoloma neurophilia</name>
    <dbReference type="NCBI Taxonomy" id="146866"/>
    <lineage>
        <taxon>Eukaryota</taxon>
        <taxon>Fungi</taxon>
        <taxon>Fungi incertae sedis</taxon>
        <taxon>Microsporidia</taxon>
        <taxon>Pseudoloma</taxon>
    </lineage>
</organism>
<accession>A0A0R0M1G3</accession>
<feature type="transmembrane region" description="Helical" evidence="1">
    <location>
        <begin position="46"/>
        <end position="66"/>
    </location>
</feature>
<feature type="transmembrane region" description="Helical" evidence="1">
    <location>
        <begin position="78"/>
        <end position="97"/>
    </location>
</feature>
<gene>
    <name evidence="2" type="ORF">M153_2414000563</name>
</gene>
<keyword evidence="1" id="KW-0472">Membrane</keyword>
<evidence type="ECO:0000313" key="2">
    <source>
        <dbReference type="EMBL" id="KRH92855.1"/>
    </source>
</evidence>
<proteinExistence type="predicted"/>
<evidence type="ECO:0000313" key="3">
    <source>
        <dbReference type="Proteomes" id="UP000051530"/>
    </source>
</evidence>
<feature type="transmembrane region" description="Helical" evidence="1">
    <location>
        <begin position="109"/>
        <end position="133"/>
    </location>
</feature>